<proteinExistence type="predicted"/>
<dbReference type="Gramene" id="Pp3c3_760V3.1">
    <property type="protein sequence ID" value="PAC:32942339.CDS.1"/>
    <property type="gene ID" value="Pp3c3_760"/>
</dbReference>
<reference evidence="2" key="3">
    <citation type="submission" date="2020-12" db="UniProtKB">
        <authorList>
            <consortium name="EnsemblPlants"/>
        </authorList>
    </citation>
    <scope>IDENTIFICATION</scope>
</reference>
<sequence length="156" mass="17599">MEMLDQPKLTGQRMASANTYRTPPLKMTLETIAEDNSDFENRNRFARSMSLPAQRRFSMDSNGGLQRFPNNCPGQDGCLAEEGEYFAGLGYQKGDGGFGVSMSGPVFSNPKEYGPRKHRKAWISIQRVRDAIKLSRFRGAFSQVLSRLRPTVRRSN</sequence>
<organism evidence="1">
    <name type="scientific">Physcomitrium patens</name>
    <name type="common">Spreading-leaved earth moss</name>
    <name type="synonym">Physcomitrella patens</name>
    <dbReference type="NCBI Taxonomy" id="3218"/>
    <lineage>
        <taxon>Eukaryota</taxon>
        <taxon>Viridiplantae</taxon>
        <taxon>Streptophyta</taxon>
        <taxon>Embryophyta</taxon>
        <taxon>Bryophyta</taxon>
        <taxon>Bryophytina</taxon>
        <taxon>Bryopsida</taxon>
        <taxon>Funariidae</taxon>
        <taxon>Funariales</taxon>
        <taxon>Funariaceae</taxon>
        <taxon>Physcomitrium</taxon>
    </lineage>
</organism>
<dbReference type="GeneID" id="112279420"/>
<evidence type="ECO:0000313" key="2">
    <source>
        <dbReference type="EnsemblPlants" id="PAC:32942339.CDS.1"/>
    </source>
</evidence>
<dbReference type="PaxDb" id="3218-PP1S1_256V6.1"/>
<dbReference type="EnsemblPlants" id="Pp3c3_760V3.1">
    <property type="protein sequence ID" value="PAC:32942339.CDS.1"/>
    <property type="gene ID" value="Pp3c3_760"/>
</dbReference>
<protein>
    <submittedName>
        <fullName evidence="1 2">Uncharacterized protein</fullName>
    </submittedName>
</protein>
<reference evidence="1 3" key="2">
    <citation type="journal article" date="2018" name="Plant J.">
        <title>The Physcomitrella patens chromosome-scale assembly reveals moss genome structure and evolution.</title>
        <authorList>
            <person name="Lang D."/>
            <person name="Ullrich K.K."/>
            <person name="Murat F."/>
            <person name="Fuchs J."/>
            <person name="Jenkins J."/>
            <person name="Haas F.B."/>
            <person name="Piednoel M."/>
            <person name="Gundlach H."/>
            <person name="Van Bel M."/>
            <person name="Meyberg R."/>
            <person name="Vives C."/>
            <person name="Morata J."/>
            <person name="Symeonidi A."/>
            <person name="Hiss M."/>
            <person name="Muchero W."/>
            <person name="Kamisugi Y."/>
            <person name="Saleh O."/>
            <person name="Blanc G."/>
            <person name="Decker E.L."/>
            <person name="van Gessel N."/>
            <person name="Grimwood J."/>
            <person name="Hayes R.D."/>
            <person name="Graham S.W."/>
            <person name="Gunter L.E."/>
            <person name="McDaniel S.F."/>
            <person name="Hoernstein S.N.W."/>
            <person name="Larsson A."/>
            <person name="Li F.W."/>
            <person name="Perroud P.F."/>
            <person name="Phillips J."/>
            <person name="Ranjan P."/>
            <person name="Rokshar D.S."/>
            <person name="Rothfels C.J."/>
            <person name="Schneider L."/>
            <person name="Shu S."/>
            <person name="Stevenson D.W."/>
            <person name="Thummler F."/>
            <person name="Tillich M."/>
            <person name="Villarreal Aguilar J.C."/>
            <person name="Widiez T."/>
            <person name="Wong G.K."/>
            <person name="Wymore A."/>
            <person name="Zhang Y."/>
            <person name="Zimmer A.D."/>
            <person name="Quatrano R.S."/>
            <person name="Mayer K.F.X."/>
            <person name="Goodstein D."/>
            <person name="Casacuberta J.M."/>
            <person name="Vandepoele K."/>
            <person name="Reski R."/>
            <person name="Cuming A.C."/>
            <person name="Tuskan G.A."/>
            <person name="Maumus F."/>
            <person name="Salse J."/>
            <person name="Schmutz J."/>
            <person name="Rensing S.A."/>
        </authorList>
    </citation>
    <scope>NUCLEOTIDE SEQUENCE [LARGE SCALE GENOMIC DNA]</scope>
    <source>
        <strain evidence="2 3">cv. Gransden 2004</strain>
    </source>
</reference>
<dbReference type="Gramene" id="Pp3c3_760V3.2">
    <property type="protein sequence ID" value="PAC:32942340.CDS.1"/>
    <property type="gene ID" value="Pp3c3_760"/>
</dbReference>
<evidence type="ECO:0000313" key="3">
    <source>
        <dbReference type="Proteomes" id="UP000006727"/>
    </source>
</evidence>
<dbReference type="EMBL" id="ABEU02000003">
    <property type="protein sequence ID" value="PNR56832.1"/>
    <property type="molecule type" value="Genomic_DNA"/>
</dbReference>
<evidence type="ECO:0000313" key="1">
    <source>
        <dbReference type="EMBL" id="PNR56832.1"/>
    </source>
</evidence>
<dbReference type="OrthoDB" id="10537415at2759"/>
<keyword evidence="3" id="KW-1185">Reference proteome</keyword>
<reference evidence="1 3" key="1">
    <citation type="journal article" date="2008" name="Science">
        <title>The Physcomitrella genome reveals evolutionary insights into the conquest of land by plants.</title>
        <authorList>
            <person name="Rensing S."/>
            <person name="Lang D."/>
            <person name="Zimmer A."/>
            <person name="Terry A."/>
            <person name="Salamov A."/>
            <person name="Shapiro H."/>
            <person name="Nishiyama T."/>
            <person name="Perroud P.-F."/>
            <person name="Lindquist E."/>
            <person name="Kamisugi Y."/>
            <person name="Tanahashi T."/>
            <person name="Sakakibara K."/>
            <person name="Fujita T."/>
            <person name="Oishi K."/>
            <person name="Shin-I T."/>
            <person name="Kuroki Y."/>
            <person name="Toyoda A."/>
            <person name="Suzuki Y."/>
            <person name="Hashimoto A."/>
            <person name="Yamaguchi K."/>
            <person name="Sugano A."/>
            <person name="Kohara Y."/>
            <person name="Fujiyama A."/>
            <person name="Anterola A."/>
            <person name="Aoki S."/>
            <person name="Ashton N."/>
            <person name="Barbazuk W.B."/>
            <person name="Barker E."/>
            <person name="Bennetzen J."/>
            <person name="Bezanilla M."/>
            <person name="Blankenship R."/>
            <person name="Cho S.H."/>
            <person name="Dutcher S."/>
            <person name="Estelle M."/>
            <person name="Fawcett J.A."/>
            <person name="Gundlach H."/>
            <person name="Hanada K."/>
            <person name="Heyl A."/>
            <person name="Hicks K.A."/>
            <person name="Hugh J."/>
            <person name="Lohr M."/>
            <person name="Mayer K."/>
            <person name="Melkozernov A."/>
            <person name="Murata T."/>
            <person name="Nelson D."/>
            <person name="Pils B."/>
            <person name="Prigge M."/>
            <person name="Reiss B."/>
            <person name="Renner T."/>
            <person name="Rombauts S."/>
            <person name="Rushton P."/>
            <person name="Sanderfoot A."/>
            <person name="Schween G."/>
            <person name="Shiu S.-H."/>
            <person name="Stueber K."/>
            <person name="Theodoulou F.L."/>
            <person name="Tu H."/>
            <person name="Van de Peer Y."/>
            <person name="Verrier P.J."/>
            <person name="Waters E."/>
            <person name="Wood A."/>
            <person name="Yang L."/>
            <person name="Cove D."/>
            <person name="Cuming A."/>
            <person name="Hasebe M."/>
            <person name="Lucas S."/>
            <person name="Mishler D.B."/>
            <person name="Reski R."/>
            <person name="Grigoriev I."/>
            <person name="Quatrano R.S."/>
            <person name="Boore J.L."/>
        </authorList>
    </citation>
    <scope>NUCLEOTIDE SEQUENCE [LARGE SCALE GENOMIC DNA]</scope>
    <source>
        <strain evidence="2 3">cv. Gransden 2004</strain>
    </source>
</reference>
<accession>A0A2K1KSR4</accession>
<dbReference type="RefSeq" id="XP_024369603.1">
    <property type="nucleotide sequence ID" value="XM_024513835.2"/>
</dbReference>
<dbReference type="RefSeq" id="XP_024369605.1">
    <property type="nucleotide sequence ID" value="XM_024513837.2"/>
</dbReference>
<dbReference type="AlphaFoldDB" id="A0A2K1KSR4"/>
<dbReference type="Proteomes" id="UP000006727">
    <property type="component" value="Chromosome 3"/>
</dbReference>
<name>A0A2K1KSR4_PHYPA</name>
<gene>
    <name evidence="2" type="primary">LOC112279420</name>
    <name evidence="1" type="ORF">PHYPA_003824</name>
</gene>
<dbReference type="RefSeq" id="XP_024369604.1">
    <property type="nucleotide sequence ID" value="XM_024513836.2"/>
</dbReference>
<dbReference type="EnsemblPlants" id="Pp3c3_760V3.2">
    <property type="protein sequence ID" value="PAC:32942340.CDS.1"/>
    <property type="gene ID" value="Pp3c3_760"/>
</dbReference>